<keyword evidence="3 5" id="KW-0442">Lipid degradation</keyword>
<dbReference type="GO" id="GO:0046475">
    <property type="term" value="P:glycerophospholipid catabolic process"/>
    <property type="evidence" value="ECO:0007669"/>
    <property type="project" value="TreeGrafter"/>
</dbReference>
<dbReference type="OrthoDB" id="6121437at2759"/>
<keyword evidence="2 5" id="KW-0378">Hydrolase</keyword>
<dbReference type="STRING" id="94130.A0A2Z6S6E8"/>
<evidence type="ECO:0000313" key="9">
    <source>
        <dbReference type="EMBL" id="GET00836.1"/>
    </source>
</evidence>
<feature type="domain" description="PLA2c" evidence="7">
    <location>
        <begin position="118"/>
        <end position="657"/>
    </location>
</feature>
<gene>
    <name evidence="9" type="ORF">RCL2_002728000</name>
    <name evidence="8" type="ORF">RclHR1_06790009</name>
</gene>
<evidence type="ECO:0000256" key="2">
    <source>
        <dbReference type="ARBA" id="ARBA00022801"/>
    </source>
</evidence>
<comment type="caution">
    <text evidence="8">The sequence shown here is derived from an EMBL/GenBank/DDBJ whole genome shotgun (WGS) entry which is preliminary data.</text>
</comment>
<evidence type="ECO:0000256" key="4">
    <source>
        <dbReference type="ARBA" id="ARBA00023098"/>
    </source>
</evidence>
<dbReference type="PANTHER" id="PTHR10728:SF40">
    <property type="entry name" value="PATATIN FAMILY PROTEIN"/>
    <property type="match status" value="1"/>
</dbReference>
<dbReference type="SMART" id="SM00022">
    <property type="entry name" value="PLAc"/>
    <property type="match status" value="1"/>
</dbReference>
<comment type="similarity">
    <text evidence="1 6">Belongs to the lysophospholipase family.</text>
</comment>
<dbReference type="Pfam" id="PF01735">
    <property type="entry name" value="PLA2_B"/>
    <property type="match status" value="1"/>
</dbReference>
<dbReference type="InterPro" id="IPR002642">
    <property type="entry name" value="LysoPLipase_cat_dom"/>
</dbReference>
<evidence type="ECO:0000313" key="8">
    <source>
        <dbReference type="EMBL" id="GBC06355.1"/>
    </source>
</evidence>
<organism evidence="8 10">
    <name type="scientific">Rhizophagus clarus</name>
    <dbReference type="NCBI Taxonomy" id="94130"/>
    <lineage>
        <taxon>Eukaryota</taxon>
        <taxon>Fungi</taxon>
        <taxon>Fungi incertae sedis</taxon>
        <taxon>Mucoromycota</taxon>
        <taxon>Glomeromycotina</taxon>
        <taxon>Glomeromycetes</taxon>
        <taxon>Glomerales</taxon>
        <taxon>Glomeraceae</taxon>
        <taxon>Rhizophagus</taxon>
    </lineage>
</organism>
<evidence type="ECO:0000259" key="7">
    <source>
        <dbReference type="PROSITE" id="PS51210"/>
    </source>
</evidence>
<evidence type="ECO:0000313" key="10">
    <source>
        <dbReference type="Proteomes" id="UP000247702"/>
    </source>
</evidence>
<dbReference type="GO" id="GO:0004622">
    <property type="term" value="F:phosphatidylcholine lysophospholipase activity"/>
    <property type="evidence" value="ECO:0007669"/>
    <property type="project" value="UniProtKB-EC"/>
</dbReference>
<keyword evidence="4 5" id="KW-0443">Lipid metabolism</keyword>
<dbReference type="InterPro" id="IPR016035">
    <property type="entry name" value="Acyl_Trfase/lysoPLipase"/>
</dbReference>
<proteinExistence type="inferred from homology"/>
<evidence type="ECO:0000256" key="5">
    <source>
        <dbReference type="PROSITE-ProRule" id="PRU00555"/>
    </source>
</evidence>
<dbReference type="PANTHER" id="PTHR10728">
    <property type="entry name" value="CYTOSOLIC PHOSPHOLIPASE A2"/>
    <property type="match status" value="1"/>
</dbReference>
<protein>
    <recommendedName>
        <fullName evidence="6">Lysophospholipase</fullName>
        <ecNumber evidence="6">3.1.1.5</ecNumber>
    </recommendedName>
</protein>
<sequence>MEDINERGLKKTEIDIPSDVTKVQTTETTKTTETTNVVKDENSDSIIKDKKLVTETTTTTEEKTESGKTFYTQIKSKFEQVFHEFIPESLQNNRKVVHAFDNLRENALKKVNDKSIHPEIEWDAEVRKSNDLCDEEKKFLKERKEFIKEAFAKYVGVGVEEIHVDDIPVIAFAGSGGGFRAMIATTAYMRALQDSGLYDCGVYFAGLSGSCWNLATQYSSLCATKENPVQALLDFYKENLTHHIASPRGLLKALSNNSSPETAVELVFGGLVEKKTEGLDLHVVDVYGSLLGAVILLGRDPESQHHDFKLSQQRRFMEGGKQMMPIYTSIHHVRPWKDELDPKLAAFVENYDQEWAEHSKKKDHMAWYEYTPFEVGCDEQAAWVPTWALGRKFELGKNINRTPELNICQLVGIMGSAPSAPIYIDVRQFEHFLPEGWLKTEWKKLYEGAMEDLGEEGRWKFEGHHLIPTAEIYNYIYHLNPKPYKLGLVNNEILELIDAGASNDLPLYPLVHPSREVDIIIGFDCSSQITHHEFFEQEQSVFTSRKGITKVARDVENKYCEIYDYIPNGKSDGHTTPAVYPNVFCYLPYLPNDKVDKDFVPSTAKFASFANFTYTPEQIDLMVRLAKQNWLEVEEKVKGVVIDTWKKKRDKRLSNSK</sequence>
<dbReference type="GO" id="GO:0005829">
    <property type="term" value="C:cytosol"/>
    <property type="evidence" value="ECO:0007669"/>
    <property type="project" value="TreeGrafter"/>
</dbReference>
<dbReference type="Gene3D" id="3.40.1090.10">
    <property type="entry name" value="Cytosolic phospholipase A2 catalytic domain"/>
    <property type="match status" value="1"/>
</dbReference>
<dbReference type="EC" id="3.1.1.5" evidence="6"/>
<keyword evidence="10" id="KW-1185">Reference proteome</keyword>
<reference evidence="9" key="2">
    <citation type="submission" date="2019-10" db="EMBL/GenBank/DDBJ databases">
        <title>Conservation and host-specific expression of non-tandemly repeated heterogenous ribosome RNA gene in arbuscular mycorrhizal fungi.</title>
        <authorList>
            <person name="Maeda T."/>
            <person name="Kobayashi Y."/>
            <person name="Nakagawa T."/>
            <person name="Ezawa T."/>
            <person name="Yamaguchi K."/>
            <person name="Bino T."/>
            <person name="Nishimoto Y."/>
            <person name="Shigenobu S."/>
            <person name="Kawaguchi M."/>
        </authorList>
    </citation>
    <scope>NUCLEOTIDE SEQUENCE</scope>
    <source>
        <strain evidence="9">HR1</strain>
    </source>
</reference>
<evidence type="ECO:0000256" key="3">
    <source>
        <dbReference type="ARBA" id="ARBA00022963"/>
    </source>
</evidence>
<comment type="catalytic activity">
    <reaction evidence="6">
        <text>a 1-acyl-sn-glycero-3-phosphocholine + H2O = sn-glycerol 3-phosphocholine + a fatty acid + H(+)</text>
        <dbReference type="Rhea" id="RHEA:15177"/>
        <dbReference type="ChEBI" id="CHEBI:15377"/>
        <dbReference type="ChEBI" id="CHEBI:15378"/>
        <dbReference type="ChEBI" id="CHEBI:16870"/>
        <dbReference type="ChEBI" id="CHEBI:28868"/>
        <dbReference type="ChEBI" id="CHEBI:58168"/>
        <dbReference type="EC" id="3.1.1.5"/>
    </reaction>
</comment>
<dbReference type="GO" id="GO:0004623">
    <property type="term" value="F:phospholipase A2 activity"/>
    <property type="evidence" value="ECO:0007669"/>
    <property type="project" value="TreeGrafter"/>
</dbReference>
<accession>A0A2Z6S6E8</accession>
<name>A0A2Z6S6E8_9GLOM</name>
<evidence type="ECO:0000256" key="1">
    <source>
        <dbReference type="ARBA" id="ARBA00008780"/>
    </source>
</evidence>
<dbReference type="EMBL" id="BLAL01000295">
    <property type="protein sequence ID" value="GET00836.1"/>
    <property type="molecule type" value="Genomic_DNA"/>
</dbReference>
<dbReference type="PROSITE" id="PS51210">
    <property type="entry name" value="PLA2C"/>
    <property type="match status" value="1"/>
</dbReference>
<evidence type="ECO:0000256" key="6">
    <source>
        <dbReference type="RuleBase" id="RU362103"/>
    </source>
</evidence>
<dbReference type="SUPFAM" id="SSF52151">
    <property type="entry name" value="FabD/lysophospholipase-like"/>
    <property type="match status" value="1"/>
</dbReference>
<dbReference type="Proteomes" id="UP000615446">
    <property type="component" value="Unassembled WGS sequence"/>
</dbReference>
<reference evidence="8 10" key="1">
    <citation type="submission" date="2017-11" db="EMBL/GenBank/DDBJ databases">
        <title>The genome of Rhizophagus clarus HR1 reveals common genetic basis of auxotrophy among arbuscular mycorrhizal fungi.</title>
        <authorList>
            <person name="Kobayashi Y."/>
        </authorList>
    </citation>
    <scope>NUCLEOTIDE SEQUENCE [LARGE SCALE GENOMIC DNA]</scope>
    <source>
        <strain evidence="8 10">HR1</strain>
    </source>
</reference>
<dbReference type="Proteomes" id="UP000247702">
    <property type="component" value="Unassembled WGS sequence"/>
</dbReference>
<dbReference type="EMBL" id="BEXD01004069">
    <property type="protein sequence ID" value="GBC06355.1"/>
    <property type="molecule type" value="Genomic_DNA"/>
</dbReference>
<dbReference type="AlphaFoldDB" id="A0A2Z6S6E8"/>